<dbReference type="Proteomes" id="UP000040578">
    <property type="component" value="Unassembled WGS sequence"/>
</dbReference>
<dbReference type="EMBL" id="CPYD01000026">
    <property type="protein sequence ID" value="CNF29397.1"/>
    <property type="molecule type" value="Genomic_DNA"/>
</dbReference>
<protein>
    <submittedName>
        <fullName evidence="2">Predicted ATP-binding protein involved in virulence</fullName>
    </submittedName>
</protein>
<evidence type="ECO:0000313" key="3">
    <source>
        <dbReference type="Proteomes" id="UP000040578"/>
    </source>
</evidence>
<dbReference type="PANTHER" id="PTHR43581:SF2">
    <property type="entry name" value="EXCINUCLEASE ATPASE SUBUNIT"/>
    <property type="match status" value="1"/>
</dbReference>
<reference evidence="2 3" key="1">
    <citation type="submission" date="2015-03" db="EMBL/GenBank/DDBJ databases">
        <authorList>
            <consortium name="Pathogen Informatics"/>
            <person name="Murphy D."/>
        </authorList>
    </citation>
    <scope>NUCLEOTIDE SEQUENCE [LARGE SCALE GENOMIC DNA]</scope>
    <source>
        <strain evidence="3">type strain: CIP110231</strain>
    </source>
</reference>
<organism evidence="2 3">
    <name type="scientific">Yersinia nurmii</name>
    <dbReference type="NCBI Taxonomy" id="685706"/>
    <lineage>
        <taxon>Bacteria</taxon>
        <taxon>Pseudomonadati</taxon>
        <taxon>Pseudomonadota</taxon>
        <taxon>Gammaproteobacteria</taxon>
        <taxon>Enterobacterales</taxon>
        <taxon>Yersiniaceae</taxon>
        <taxon>Yersinia</taxon>
    </lineage>
</organism>
<accession>A0ABP1YMG7</accession>
<keyword evidence="2" id="KW-0067">ATP-binding</keyword>
<dbReference type="InterPro" id="IPR038729">
    <property type="entry name" value="Rad50/SbcC_AAA"/>
</dbReference>
<gene>
    <name evidence="2" type="ORF">ERS137967_03750</name>
</gene>
<sequence length="496" mass="56782">MELAKIKIKNIKNIRNAEIDLPIEGGVYSLVGGNGCGKSTIMLLFSVIMSSKRYYMLQPEDFDSSSTVDIQIHAGNEIKENNWSVSQNNKWVCKNETIHFPGVYEGSLFYGSRFDDSRIVDNLTRDKSINGQHIVDAFDYVKENLSFILHGDREHYKNMKRIKNKKTSEMFNLKNVPYFMETPKGHLLSQYRMSSGECLLVSLLNYIYCSIVNSNRGNGVRKIAPVFIDEIELALHPIAISRLIDYLNELVCSFPKVCVYLTSHSPEVIRSLKPENMFMINNLDGNVSVVNPCYPSYAIREVYRHDGFDYLILAEDKLAEKIIDSVLLDANLKNSRLIHISPVGGWNNVLSLHLNLLKNNVMGVNKKIISILDGDVISEVALVKDFKNLPKIFLPIPSIEKFIYAVAVENKYSDFRKVFNDKYFPIKSLDDFVAEHNKQFKTPPSNPDKKFYFRIKKDLESRSIDESYFISNLTDDIKRVISFDKFKAALSAQLTK</sequence>
<name>A0ABP1YMG7_9GAMM</name>
<keyword evidence="2" id="KW-0547">Nucleotide-binding</keyword>
<dbReference type="Gene3D" id="3.40.50.300">
    <property type="entry name" value="P-loop containing nucleotide triphosphate hydrolases"/>
    <property type="match status" value="1"/>
</dbReference>
<evidence type="ECO:0000313" key="2">
    <source>
        <dbReference type="EMBL" id="CNF29397.1"/>
    </source>
</evidence>
<dbReference type="PANTHER" id="PTHR43581">
    <property type="entry name" value="ATP/GTP PHOSPHATASE"/>
    <property type="match status" value="1"/>
</dbReference>
<dbReference type="InterPro" id="IPR027417">
    <property type="entry name" value="P-loop_NTPase"/>
</dbReference>
<evidence type="ECO:0000259" key="1">
    <source>
        <dbReference type="Pfam" id="PF13476"/>
    </source>
</evidence>
<feature type="domain" description="Rad50/SbcC-type AAA" evidence="1">
    <location>
        <begin position="5"/>
        <end position="164"/>
    </location>
</feature>
<dbReference type="Pfam" id="PF13476">
    <property type="entry name" value="AAA_23"/>
    <property type="match status" value="1"/>
</dbReference>
<keyword evidence="3" id="KW-1185">Reference proteome</keyword>
<dbReference type="SUPFAM" id="SSF52540">
    <property type="entry name" value="P-loop containing nucleoside triphosphate hydrolases"/>
    <property type="match status" value="1"/>
</dbReference>
<proteinExistence type="predicted"/>
<dbReference type="RefSeq" id="WP_049602419.1">
    <property type="nucleotide sequence ID" value="NZ_CPYD01000026.1"/>
</dbReference>
<comment type="caution">
    <text evidence="2">The sequence shown here is derived from an EMBL/GenBank/DDBJ whole genome shotgun (WGS) entry which is preliminary data.</text>
</comment>
<dbReference type="InterPro" id="IPR051396">
    <property type="entry name" value="Bact_Antivir_Def_Nuclease"/>
</dbReference>
<dbReference type="GO" id="GO:0005524">
    <property type="term" value="F:ATP binding"/>
    <property type="evidence" value="ECO:0007669"/>
    <property type="project" value="UniProtKB-KW"/>
</dbReference>